<evidence type="ECO:0000313" key="1">
    <source>
        <dbReference type="EMBL" id="OZI65628.1"/>
    </source>
</evidence>
<dbReference type="Pfam" id="PF07042">
    <property type="entry name" value="TrfA"/>
    <property type="match status" value="1"/>
</dbReference>
<gene>
    <name evidence="1" type="ORF">CAL27_11425</name>
</gene>
<sequence>MASAHEFEVWQLSGWQLDQADAELWHQIVRVAVLQGQGSVTSHATVSISVAQLMSATSRNKGGKTRTLLSSSLQRLMAATFEIQCRHQTVRFQPLMAVTAASTQSQRLEVTLGAGLPELVQGRQFVILRRSERAPLLREPLACGLHAYFASHVTPYPLKSQTLKRLLGRDAMQDSKWRLALTAALVRLREVTGWPVCNLGTDGKVTVVRTQGKASNVAFPGMPILERRATASLDDDSMELEHIRTAIDI</sequence>
<proteinExistence type="predicted"/>
<dbReference type="InterPro" id="IPR010751">
    <property type="entry name" value="TrfA"/>
</dbReference>
<dbReference type="EMBL" id="NEVR01000002">
    <property type="protein sequence ID" value="OZI65628.1"/>
    <property type="molecule type" value="Genomic_DNA"/>
</dbReference>
<dbReference type="Proteomes" id="UP000216354">
    <property type="component" value="Unassembled WGS sequence"/>
</dbReference>
<reference evidence="1 2" key="1">
    <citation type="submission" date="2017-05" db="EMBL/GenBank/DDBJ databases">
        <title>Complete and WGS of Bordetella genogroups.</title>
        <authorList>
            <person name="Spilker T."/>
            <person name="Lipuma J."/>
        </authorList>
    </citation>
    <scope>NUCLEOTIDE SEQUENCE [LARGE SCALE GENOMIC DNA]</scope>
    <source>
        <strain evidence="1 2">AU9795</strain>
    </source>
</reference>
<evidence type="ECO:0000313" key="2">
    <source>
        <dbReference type="Proteomes" id="UP000216354"/>
    </source>
</evidence>
<organism evidence="1 2">
    <name type="scientific">Bordetella genomosp. 1</name>
    <dbReference type="NCBI Taxonomy" id="1395607"/>
    <lineage>
        <taxon>Bacteria</taxon>
        <taxon>Pseudomonadati</taxon>
        <taxon>Pseudomonadota</taxon>
        <taxon>Betaproteobacteria</taxon>
        <taxon>Burkholderiales</taxon>
        <taxon>Alcaligenaceae</taxon>
        <taxon>Bordetella</taxon>
    </lineage>
</organism>
<protein>
    <submittedName>
        <fullName evidence="1">Uncharacterized protein</fullName>
    </submittedName>
</protein>
<comment type="caution">
    <text evidence="1">The sequence shown here is derived from an EMBL/GenBank/DDBJ whole genome shotgun (WGS) entry which is preliminary data.</text>
</comment>
<name>A0ABX4F0V6_9BORD</name>
<accession>A0ABX4F0V6</accession>
<keyword evidence="2" id="KW-1185">Reference proteome</keyword>